<dbReference type="Proteomes" id="UP000008827">
    <property type="component" value="Chromosome 10"/>
</dbReference>
<dbReference type="GeneID" id="100820488"/>
<evidence type="ECO:0000313" key="4">
    <source>
        <dbReference type="Proteomes" id="UP000008827"/>
    </source>
</evidence>
<accession>I1L7G9</accession>
<dbReference type="RefSeq" id="XP_006588500.1">
    <property type="nucleotide sequence ID" value="XM_006588437.4"/>
</dbReference>
<name>I1L7G9_SOYBN</name>
<proteinExistence type="predicted"/>
<dbReference type="AlphaFoldDB" id="I1L7G9"/>
<dbReference type="PANTHER" id="PTHR33333:SF44">
    <property type="entry name" value="SECRETED PROTEIN"/>
    <property type="match status" value="1"/>
</dbReference>
<keyword evidence="1" id="KW-0812">Transmembrane</keyword>
<dbReference type="InterPro" id="IPR039926">
    <property type="entry name" value="Egg_app_1"/>
</dbReference>
<reference evidence="3" key="2">
    <citation type="submission" date="2018-02" db="UniProtKB">
        <authorList>
            <consortium name="EnsemblPlants"/>
        </authorList>
    </citation>
    <scope>IDENTIFICATION</scope>
    <source>
        <strain evidence="3">Williams 82</strain>
    </source>
</reference>
<dbReference type="eggNOG" id="ENOG502S4Q4">
    <property type="taxonomic scope" value="Eukaryota"/>
</dbReference>
<protein>
    <submittedName>
        <fullName evidence="2 3">Uncharacterized protein</fullName>
    </submittedName>
</protein>
<dbReference type="EnsemblPlants" id="KRH31697">
    <property type="protein sequence ID" value="KRH31697"/>
    <property type="gene ID" value="GLYMA_10G006000"/>
</dbReference>
<dbReference type="PaxDb" id="3847-GLYMA10G00870.1"/>
<evidence type="ECO:0000313" key="2">
    <source>
        <dbReference type="EMBL" id="KRH31697.1"/>
    </source>
</evidence>
<organism evidence="2">
    <name type="scientific">Glycine max</name>
    <name type="common">Soybean</name>
    <name type="synonym">Glycine hispida</name>
    <dbReference type="NCBI Taxonomy" id="3847"/>
    <lineage>
        <taxon>Eukaryota</taxon>
        <taxon>Viridiplantae</taxon>
        <taxon>Streptophyta</taxon>
        <taxon>Embryophyta</taxon>
        <taxon>Tracheophyta</taxon>
        <taxon>Spermatophyta</taxon>
        <taxon>Magnoliopsida</taxon>
        <taxon>eudicotyledons</taxon>
        <taxon>Gunneridae</taxon>
        <taxon>Pentapetalae</taxon>
        <taxon>rosids</taxon>
        <taxon>fabids</taxon>
        <taxon>Fabales</taxon>
        <taxon>Fabaceae</taxon>
        <taxon>Papilionoideae</taxon>
        <taxon>50 kb inversion clade</taxon>
        <taxon>NPAAA clade</taxon>
        <taxon>indigoferoid/millettioid clade</taxon>
        <taxon>Phaseoleae</taxon>
        <taxon>Glycine</taxon>
        <taxon>Glycine subgen. Soja</taxon>
    </lineage>
</organism>
<dbReference type="Gramene" id="KRH31697">
    <property type="protein sequence ID" value="KRH31697"/>
    <property type="gene ID" value="GLYMA_10G006000"/>
</dbReference>
<keyword evidence="4" id="KW-1185">Reference proteome</keyword>
<reference evidence="2 3" key="1">
    <citation type="journal article" date="2010" name="Nature">
        <title>Genome sequence of the palaeopolyploid soybean.</title>
        <authorList>
            <person name="Schmutz J."/>
            <person name="Cannon S.B."/>
            <person name="Schlueter J."/>
            <person name="Ma J."/>
            <person name="Mitros T."/>
            <person name="Nelson W."/>
            <person name="Hyten D.L."/>
            <person name="Song Q."/>
            <person name="Thelen J.J."/>
            <person name="Cheng J."/>
            <person name="Xu D."/>
            <person name="Hellsten U."/>
            <person name="May G.D."/>
            <person name="Yu Y."/>
            <person name="Sakurai T."/>
            <person name="Umezawa T."/>
            <person name="Bhattacharyya M.K."/>
            <person name="Sandhu D."/>
            <person name="Valliyodan B."/>
            <person name="Lindquist E."/>
            <person name="Peto M."/>
            <person name="Grant D."/>
            <person name="Shu S."/>
            <person name="Goodstein D."/>
            <person name="Barry K."/>
            <person name="Futrell-Griggs M."/>
            <person name="Abernathy B."/>
            <person name="Du J."/>
            <person name="Tian Z."/>
            <person name="Zhu L."/>
            <person name="Gill N."/>
            <person name="Joshi T."/>
            <person name="Libault M."/>
            <person name="Sethuraman A."/>
            <person name="Zhang X.-C."/>
            <person name="Shinozaki K."/>
            <person name="Nguyen H.T."/>
            <person name="Wing R.A."/>
            <person name="Cregan P."/>
            <person name="Specht J."/>
            <person name="Grimwood J."/>
            <person name="Rokhsar D."/>
            <person name="Stacey G."/>
            <person name="Shoemaker R.C."/>
            <person name="Jackson S.A."/>
        </authorList>
    </citation>
    <scope>NUCLEOTIDE SEQUENCE [LARGE SCALE GENOMIC DNA]</scope>
    <source>
        <strain evidence="3">cv. Williams 82</strain>
        <tissue evidence="2">Callus</tissue>
    </source>
</reference>
<reference evidence="2" key="3">
    <citation type="submission" date="2018-07" db="EMBL/GenBank/DDBJ databases">
        <title>WGS assembly of Glycine max.</title>
        <authorList>
            <person name="Schmutz J."/>
            <person name="Cannon S."/>
            <person name="Schlueter J."/>
            <person name="Ma J."/>
            <person name="Mitros T."/>
            <person name="Nelson W."/>
            <person name="Hyten D."/>
            <person name="Song Q."/>
            <person name="Thelen J."/>
            <person name="Cheng J."/>
            <person name="Xu D."/>
            <person name="Hellsten U."/>
            <person name="May G."/>
            <person name="Yu Y."/>
            <person name="Sakurai T."/>
            <person name="Umezawa T."/>
            <person name="Bhattacharyya M."/>
            <person name="Sandhu D."/>
            <person name="Valliyodan B."/>
            <person name="Lindquist E."/>
            <person name="Peto M."/>
            <person name="Grant D."/>
            <person name="Shu S."/>
            <person name="Goodstein D."/>
            <person name="Barry K."/>
            <person name="Futrell-Griggs M."/>
            <person name="Abernathy B."/>
            <person name="Du J."/>
            <person name="Tian Z."/>
            <person name="Zhu L."/>
            <person name="Gill N."/>
            <person name="Joshi T."/>
            <person name="Libault M."/>
            <person name="Sethuraman A."/>
            <person name="Zhang X."/>
            <person name="Shinozaki K."/>
            <person name="Nguyen H."/>
            <person name="Wing R."/>
            <person name="Cregan P."/>
            <person name="Specht J."/>
            <person name="Grimwood J."/>
            <person name="Rokhsar D."/>
            <person name="Stacey G."/>
            <person name="Shoemaker R."/>
            <person name="Jackson S."/>
        </authorList>
    </citation>
    <scope>NUCLEOTIDE SEQUENCE</scope>
    <source>
        <tissue evidence="2">Callus</tissue>
    </source>
</reference>
<dbReference type="EMBL" id="CM000843">
    <property type="protein sequence ID" value="KRH31697.1"/>
    <property type="molecule type" value="Genomic_DNA"/>
</dbReference>
<dbReference type="ExpressionAtlas" id="I1L7G9">
    <property type="expression patterns" value="baseline and differential"/>
</dbReference>
<keyword evidence="1" id="KW-1133">Transmembrane helix</keyword>
<feature type="transmembrane region" description="Helical" evidence="1">
    <location>
        <begin position="153"/>
        <end position="170"/>
    </location>
</feature>
<sequence length="235" mass="26314">MDHVINWISLASSLSEFQPTIDRIVNGIVSQTSCLATKINLIVEKFTGHKFSGMSNTSVENYALLIDCLFFFFRGSSFLHSLQHTKDLVINRGSSFLHNLQHTMNPVVNELVSLIRSLVTKINGDLLLRVAGAVGVAVATIVVVRLLWTMISAVGWLLWTVISPVVRFLWKVISPVVSLPWKVISGGVRLLWKVIKAIFGGGKGGKTMKAPGRNYRMFRKDFELNPANYFRNLRK</sequence>
<dbReference type="HOGENOM" id="CLU_1211609_0_0_1"/>
<dbReference type="OrthoDB" id="1390988at2759"/>
<evidence type="ECO:0000256" key="1">
    <source>
        <dbReference type="SAM" id="Phobius"/>
    </source>
</evidence>
<evidence type="ECO:0000313" key="3">
    <source>
        <dbReference type="EnsemblPlants" id="KRH31697"/>
    </source>
</evidence>
<keyword evidence="1" id="KW-0472">Membrane</keyword>
<gene>
    <name evidence="3" type="primary">LOC100820488</name>
    <name evidence="2" type="ORF">GLYMA_10G006000</name>
</gene>
<dbReference type="PANTHER" id="PTHR33333">
    <property type="entry name" value="ERYTHROCYTE MEMBRANE PROTEIN 1-LIKE"/>
    <property type="match status" value="1"/>
</dbReference>
<feature type="transmembrane region" description="Helical" evidence="1">
    <location>
        <begin position="126"/>
        <end position="147"/>
    </location>
</feature>